<accession>A0ABU5IAJ2</accession>
<evidence type="ECO:0000256" key="6">
    <source>
        <dbReference type="ARBA" id="ARBA00022729"/>
    </source>
</evidence>
<gene>
    <name evidence="13" type="ORF">SM757_05985</name>
</gene>
<name>A0ABU5IAJ2_9BURK</name>
<sequence>MNKHTLIAAAALAAAAGAAQAQAQAPAGVQLYGLIDVAVERLNHVAPTGGAANGGTLTRMPNITATLPSRWGLRGSEDLGGGLRAIFTLESGFGPDTGGLNQSGRLFGRQAFVGLAGPGWGQVTLGRQYSYFYLSMLDAGIFGPNIYGVGSLDPYIPQARFDNAIAWQGRWGAFSAGLNYSLGRDIGAAPGGTACGGESAADKQACRAASAMLKYDTEGWGGALAWDRQRGGAGSSATAGLTSSDLHDQRLFATAYAKLGAWKVGAGWIRRDNESVTAIARRSDIGYVEAAYAVTPALSLEAQLAKLDYRGSDNQATLLSLRTTYALSKRTAAYVTAGHIRNDGARMNVSASGGSPGGLPAFDGSQTGLAVGVRHAF</sequence>
<evidence type="ECO:0000256" key="3">
    <source>
        <dbReference type="ARBA" id="ARBA00022448"/>
    </source>
</evidence>
<dbReference type="EMBL" id="JAXOJX010000006">
    <property type="protein sequence ID" value="MDZ5456117.1"/>
    <property type="molecule type" value="Genomic_DNA"/>
</dbReference>
<evidence type="ECO:0000256" key="1">
    <source>
        <dbReference type="ARBA" id="ARBA00004571"/>
    </source>
</evidence>
<evidence type="ECO:0000256" key="2">
    <source>
        <dbReference type="ARBA" id="ARBA00011233"/>
    </source>
</evidence>
<keyword evidence="6 11" id="KW-0732">Signal</keyword>
<evidence type="ECO:0000256" key="8">
    <source>
        <dbReference type="ARBA" id="ARBA00023114"/>
    </source>
</evidence>
<feature type="domain" description="Porin" evidence="12">
    <location>
        <begin position="8"/>
        <end position="344"/>
    </location>
</feature>
<dbReference type="InterPro" id="IPR033900">
    <property type="entry name" value="Gram_neg_porin_domain"/>
</dbReference>
<evidence type="ECO:0000256" key="4">
    <source>
        <dbReference type="ARBA" id="ARBA00022452"/>
    </source>
</evidence>
<proteinExistence type="predicted"/>
<comment type="caution">
    <text evidence="13">The sequence shown here is derived from an EMBL/GenBank/DDBJ whole genome shotgun (WGS) entry which is preliminary data.</text>
</comment>
<dbReference type="InterPro" id="IPR023614">
    <property type="entry name" value="Porin_dom_sf"/>
</dbReference>
<reference evidence="13 14" key="1">
    <citation type="submission" date="2023-11" db="EMBL/GenBank/DDBJ databases">
        <title>Draft genome of Azohydromonas lata strain H1 (DSM1123), a polyhydroxyalkanoate producer.</title>
        <authorList>
            <person name="Traversa D."/>
            <person name="D'Addabbo P."/>
            <person name="Pazzani C."/>
            <person name="Manzari C."/>
            <person name="Chiara M."/>
            <person name="Scrascia M."/>
        </authorList>
    </citation>
    <scope>NUCLEOTIDE SEQUENCE [LARGE SCALE GENOMIC DNA]</scope>
    <source>
        <strain evidence="13 14">H1</strain>
    </source>
</reference>
<evidence type="ECO:0000313" key="13">
    <source>
        <dbReference type="EMBL" id="MDZ5456117.1"/>
    </source>
</evidence>
<dbReference type="PRINTS" id="PR00184">
    <property type="entry name" value="NEISSPPORIN"/>
</dbReference>
<dbReference type="Proteomes" id="UP001293718">
    <property type="component" value="Unassembled WGS sequence"/>
</dbReference>
<protein>
    <submittedName>
        <fullName evidence="13">Porin</fullName>
    </submittedName>
</protein>
<evidence type="ECO:0000256" key="7">
    <source>
        <dbReference type="ARBA" id="ARBA00023065"/>
    </source>
</evidence>
<keyword evidence="14" id="KW-1185">Reference proteome</keyword>
<evidence type="ECO:0000256" key="10">
    <source>
        <dbReference type="ARBA" id="ARBA00023237"/>
    </source>
</evidence>
<dbReference type="PANTHER" id="PTHR34501">
    <property type="entry name" value="PROTEIN YDDL-RELATED"/>
    <property type="match status" value="1"/>
</dbReference>
<evidence type="ECO:0000313" key="14">
    <source>
        <dbReference type="Proteomes" id="UP001293718"/>
    </source>
</evidence>
<keyword evidence="4" id="KW-1134">Transmembrane beta strand</keyword>
<feature type="signal peptide" evidence="11">
    <location>
        <begin position="1"/>
        <end position="23"/>
    </location>
</feature>
<keyword evidence="10" id="KW-0998">Cell outer membrane</keyword>
<keyword evidence="7" id="KW-0406">Ion transport</keyword>
<comment type="subunit">
    <text evidence="2">Homotrimer.</text>
</comment>
<dbReference type="SUPFAM" id="SSF56935">
    <property type="entry name" value="Porins"/>
    <property type="match status" value="1"/>
</dbReference>
<dbReference type="PANTHER" id="PTHR34501:SF9">
    <property type="entry name" value="MAJOR OUTER MEMBRANE PROTEIN P.IA"/>
    <property type="match status" value="1"/>
</dbReference>
<dbReference type="InterPro" id="IPR002299">
    <property type="entry name" value="Porin_Neis"/>
</dbReference>
<feature type="chain" id="PRO_5045765039" evidence="11">
    <location>
        <begin position="24"/>
        <end position="377"/>
    </location>
</feature>
<evidence type="ECO:0000259" key="12">
    <source>
        <dbReference type="Pfam" id="PF13609"/>
    </source>
</evidence>
<keyword evidence="8" id="KW-0626">Porin</keyword>
<dbReference type="RefSeq" id="WP_322464768.1">
    <property type="nucleotide sequence ID" value="NZ_JAXOJX010000006.1"/>
</dbReference>
<keyword evidence="3" id="KW-0813">Transport</keyword>
<dbReference type="InterPro" id="IPR050298">
    <property type="entry name" value="Gram-neg_bact_OMP"/>
</dbReference>
<keyword evidence="5" id="KW-0812">Transmembrane</keyword>
<dbReference type="CDD" id="cd00342">
    <property type="entry name" value="gram_neg_porins"/>
    <property type="match status" value="1"/>
</dbReference>
<comment type="subcellular location">
    <subcellularLocation>
        <location evidence="1">Cell outer membrane</location>
        <topology evidence="1">Multi-pass membrane protein</topology>
    </subcellularLocation>
</comment>
<dbReference type="Gene3D" id="2.40.160.10">
    <property type="entry name" value="Porin"/>
    <property type="match status" value="1"/>
</dbReference>
<evidence type="ECO:0000256" key="5">
    <source>
        <dbReference type="ARBA" id="ARBA00022692"/>
    </source>
</evidence>
<organism evidence="13 14">
    <name type="scientific">Azohydromonas lata</name>
    <dbReference type="NCBI Taxonomy" id="45677"/>
    <lineage>
        <taxon>Bacteria</taxon>
        <taxon>Pseudomonadati</taxon>
        <taxon>Pseudomonadota</taxon>
        <taxon>Betaproteobacteria</taxon>
        <taxon>Burkholderiales</taxon>
        <taxon>Sphaerotilaceae</taxon>
        <taxon>Azohydromonas</taxon>
    </lineage>
</organism>
<evidence type="ECO:0000256" key="11">
    <source>
        <dbReference type="SAM" id="SignalP"/>
    </source>
</evidence>
<keyword evidence="9" id="KW-0472">Membrane</keyword>
<evidence type="ECO:0000256" key="9">
    <source>
        <dbReference type="ARBA" id="ARBA00023136"/>
    </source>
</evidence>
<dbReference type="Pfam" id="PF13609">
    <property type="entry name" value="Porin_4"/>
    <property type="match status" value="1"/>
</dbReference>